<reference evidence="8 9" key="1">
    <citation type="submission" date="2019-11" db="EMBL/GenBank/DDBJ databases">
        <title>Pedobacter sp. HMF7056 Genome sequencing and assembly.</title>
        <authorList>
            <person name="Kang H."/>
            <person name="Kim H."/>
            <person name="Joh K."/>
        </authorList>
    </citation>
    <scope>NUCLEOTIDE SEQUENCE [LARGE SCALE GENOMIC DNA]</scope>
    <source>
        <strain evidence="8 9">HMF7056</strain>
    </source>
</reference>
<dbReference type="Gene3D" id="2.102.10.10">
    <property type="entry name" value="Rieske [2Fe-2S] iron-sulphur domain"/>
    <property type="match status" value="1"/>
</dbReference>
<evidence type="ECO:0000256" key="4">
    <source>
        <dbReference type="ARBA" id="ARBA00023014"/>
    </source>
</evidence>
<dbReference type="RefSeq" id="WP_160907988.1">
    <property type="nucleotide sequence ID" value="NZ_WVHS01000004.1"/>
</dbReference>
<keyword evidence="4" id="KW-0411">Iron-sulfur</keyword>
<dbReference type="InterPro" id="IPR006076">
    <property type="entry name" value="FAD-dep_OxRdtase"/>
</dbReference>
<evidence type="ECO:0000313" key="8">
    <source>
        <dbReference type="EMBL" id="MXV16976.1"/>
    </source>
</evidence>
<proteinExistence type="predicted"/>
<dbReference type="GO" id="GO:0046872">
    <property type="term" value="F:metal ion binding"/>
    <property type="evidence" value="ECO:0007669"/>
    <property type="project" value="UniProtKB-KW"/>
</dbReference>
<keyword evidence="2" id="KW-0479">Metal-binding</keyword>
<evidence type="ECO:0000259" key="7">
    <source>
        <dbReference type="PROSITE" id="PS51296"/>
    </source>
</evidence>
<dbReference type="SUPFAM" id="SSF51971">
    <property type="entry name" value="Nucleotide-binding domain"/>
    <property type="match status" value="1"/>
</dbReference>
<dbReference type="Gene3D" id="3.30.9.10">
    <property type="entry name" value="D-Amino Acid Oxidase, subunit A, domain 2"/>
    <property type="match status" value="1"/>
</dbReference>
<dbReference type="GO" id="GO:0051537">
    <property type="term" value="F:2 iron, 2 sulfur cluster binding"/>
    <property type="evidence" value="ECO:0007669"/>
    <property type="project" value="UniProtKB-KW"/>
</dbReference>
<name>A0A7K1Y2R9_9SPHI</name>
<evidence type="ECO:0000256" key="1">
    <source>
        <dbReference type="ARBA" id="ARBA00022714"/>
    </source>
</evidence>
<dbReference type="Pfam" id="PF00355">
    <property type="entry name" value="Rieske"/>
    <property type="match status" value="1"/>
</dbReference>
<evidence type="ECO:0000256" key="6">
    <source>
        <dbReference type="SAM" id="MobiDB-lite"/>
    </source>
</evidence>
<dbReference type="CDD" id="cd03477">
    <property type="entry name" value="Rieske_YhfW_C"/>
    <property type="match status" value="1"/>
</dbReference>
<dbReference type="InterPro" id="IPR005805">
    <property type="entry name" value="Rieske_Fe-S_prot_C"/>
</dbReference>
<keyword evidence="1" id="KW-0001">2Fe-2S</keyword>
<dbReference type="SUPFAM" id="SSF50022">
    <property type="entry name" value="ISP domain"/>
    <property type="match status" value="1"/>
</dbReference>
<evidence type="ECO:0000256" key="5">
    <source>
        <dbReference type="ARBA" id="ARBA00023157"/>
    </source>
</evidence>
<keyword evidence="3" id="KW-0408">Iron</keyword>
<comment type="caution">
    <text evidence="8">The sequence shown here is derived from an EMBL/GenBank/DDBJ whole genome shotgun (WGS) entry which is preliminary data.</text>
</comment>
<dbReference type="PROSITE" id="PS51296">
    <property type="entry name" value="RIESKE"/>
    <property type="match status" value="1"/>
</dbReference>
<dbReference type="PRINTS" id="PR00162">
    <property type="entry name" value="RIESKE"/>
</dbReference>
<dbReference type="GO" id="GO:0016020">
    <property type="term" value="C:membrane"/>
    <property type="evidence" value="ECO:0007669"/>
    <property type="project" value="InterPro"/>
</dbReference>
<feature type="domain" description="Rieske" evidence="7">
    <location>
        <begin position="422"/>
        <end position="508"/>
    </location>
</feature>
<dbReference type="EMBL" id="WVHS01000004">
    <property type="protein sequence ID" value="MXV16976.1"/>
    <property type="molecule type" value="Genomic_DNA"/>
</dbReference>
<gene>
    <name evidence="8" type="ORF">GS398_16870</name>
</gene>
<dbReference type="InterPro" id="IPR017941">
    <property type="entry name" value="Rieske_2Fe-2S"/>
</dbReference>
<dbReference type="InterPro" id="IPR038010">
    <property type="entry name" value="YhfW_C"/>
</dbReference>
<organism evidence="8 9">
    <name type="scientific">Hufsiella ginkgonis</name>
    <dbReference type="NCBI Taxonomy" id="2695274"/>
    <lineage>
        <taxon>Bacteria</taxon>
        <taxon>Pseudomonadati</taxon>
        <taxon>Bacteroidota</taxon>
        <taxon>Sphingobacteriia</taxon>
        <taxon>Sphingobacteriales</taxon>
        <taxon>Sphingobacteriaceae</taxon>
        <taxon>Hufsiella</taxon>
    </lineage>
</organism>
<sequence length="508" mass="55606">MQTDKTVTGRDGGNLSPWQDQPNVSLPDNTPTNNLVYDCLIVGGGITGLTAALLLQKAGKQTVLADARGVGFGTTGGTSAHINTFADTTFNEVESAFGKEGAQLFADAIAEGMTMIKRHVDDLEIDCDYESKPGYVYAESDEEVKQLDDIYEGAGKVGVAVQYASEVPTPVPYKKALLFDGQAQFHPLKYLQALKHAYLDAGGRLLENTRIEQTGYEDGIHLAGGVRAKNMIYATHMPPNINVFNFECAPYRSYVLAVKLKSGKYPDALIYDTQEPYHYVRSHIVNGEELLLVGGLDHKTGHEDPEKSFADLEKYTRKYYNISSVKYRWSSQYYVPVDGLPYIGQMPFAEKGIYCATGYNGNGMMLGSVAAGILADLVSGRENKYAGLFNASRIKPMAGFTEFVKENADVVRRFVADRFSFRETDSLKRLKPGTGKLVEVDGEKVAAYRDEDGVVHALNPTCTHAGCIVNWNGAEKSWDCPCHGARYDIDGKVLTGPATRDLAAITQS</sequence>
<dbReference type="InterPro" id="IPR036922">
    <property type="entry name" value="Rieske_2Fe-2S_sf"/>
</dbReference>
<dbReference type="Proteomes" id="UP000451233">
    <property type="component" value="Unassembled WGS sequence"/>
</dbReference>
<dbReference type="GO" id="GO:0005737">
    <property type="term" value="C:cytoplasm"/>
    <property type="evidence" value="ECO:0007669"/>
    <property type="project" value="TreeGrafter"/>
</dbReference>
<protein>
    <submittedName>
        <fullName evidence="8">FAD-dependent oxidoreductase</fullName>
    </submittedName>
</protein>
<feature type="region of interest" description="Disordered" evidence="6">
    <location>
        <begin position="1"/>
        <end position="29"/>
    </location>
</feature>
<keyword evidence="9" id="KW-1185">Reference proteome</keyword>
<dbReference type="Pfam" id="PF01266">
    <property type="entry name" value="DAO"/>
    <property type="match status" value="1"/>
</dbReference>
<dbReference type="PANTHER" id="PTHR13847">
    <property type="entry name" value="SARCOSINE DEHYDROGENASE-RELATED"/>
    <property type="match status" value="1"/>
</dbReference>
<evidence type="ECO:0000256" key="3">
    <source>
        <dbReference type="ARBA" id="ARBA00023004"/>
    </source>
</evidence>
<feature type="compositionally biased region" description="Polar residues" evidence="6">
    <location>
        <begin position="16"/>
        <end position="29"/>
    </location>
</feature>
<dbReference type="AlphaFoldDB" id="A0A7K1Y2R9"/>
<dbReference type="InterPro" id="IPR036188">
    <property type="entry name" value="FAD/NAD-bd_sf"/>
</dbReference>
<dbReference type="PANTHER" id="PTHR13847:SF281">
    <property type="entry name" value="FAD DEPENDENT OXIDOREDUCTASE DOMAIN-CONTAINING PROTEIN"/>
    <property type="match status" value="1"/>
</dbReference>
<dbReference type="Gene3D" id="3.50.50.60">
    <property type="entry name" value="FAD/NAD(P)-binding domain"/>
    <property type="match status" value="1"/>
</dbReference>
<evidence type="ECO:0000313" key="9">
    <source>
        <dbReference type="Proteomes" id="UP000451233"/>
    </source>
</evidence>
<keyword evidence="5" id="KW-1015">Disulfide bond</keyword>
<evidence type="ECO:0000256" key="2">
    <source>
        <dbReference type="ARBA" id="ARBA00022723"/>
    </source>
</evidence>
<accession>A0A7K1Y2R9</accession>
<dbReference type="FunFam" id="2.102.10.10:FF:000014">
    <property type="entry name" value="Oxidoreductase, FAD dependent"/>
    <property type="match status" value="1"/>
</dbReference>